<organism evidence="1 2">
    <name type="scientific">Paraburkholderia piptadeniae</name>
    <dbReference type="NCBI Taxonomy" id="1701573"/>
    <lineage>
        <taxon>Bacteria</taxon>
        <taxon>Pseudomonadati</taxon>
        <taxon>Pseudomonadota</taxon>
        <taxon>Betaproteobacteria</taxon>
        <taxon>Burkholderiales</taxon>
        <taxon>Burkholderiaceae</taxon>
        <taxon>Paraburkholderia</taxon>
    </lineage>
</organism>
<reference evidence="1" key="1">
    <citation type="submission" date="2016-12" db="EMBL/GenBank/DDBJ databases">
        <authorList>
            <person name="Moulin L."/>
        </authorList>
    </citation>
    <scope>NUCLEOTIDE SEQUENCE [LARGE SCALE GENOMIC DNA]</scope>
    <source>
        <strain evidence="1">STM 7183</strain>
    </source>
</reference>
<keyword evidence="2" id="KW-1185">Reference proteome</keyword>
<gene>
    <name evidence="1" type="ORF">BN2476_210066</name>
</gene>
<proteinExistence type="predicted"/>
<name>A0A1N7RVL0_9BURK</name>
<accession>A0A1N7RVL0</accession>
<sequence>MIAIFHGVAGPDLMGRTFDGRDEVRKGFSLAWETCPLCIVTGRRAFCERRTRRLRIDVPRHQGRRLARRSTRGGRVHFQEWQDSC</sequence>
<evidence type="ECO:0000313" key="1">
    <source>
        <dbReference type="EMBL" id="SIT39148.1"/>
    </source>
</evidence>
<dbReference type="AlphaFoldDB" id="A0A1N7RVL0"/>
<evidence type="ECO:0000313" key="2">
    <source>
        <dbReference type="Proteomes" id="UP000195569"/>
    </source>
</evidence>
<dbReference type="Proteomes" id="UP000195569">
    <property type="component" value="Unassembled WGS sequence"/>
</dbReference>
<comment type="caution">
    <text evidence="1">The sequence shown here is derived from an EMBL/GenBank/DDBJ whole genome shotgun (WGS) entry which is preliminary data.</text>
</comment>
<protein>
    <submittedName>
        <fullName evidence="1">Uncharacterized protein</fullName>
    </submittedName>
</protein>
<dbReference type="EMBL" id="CYGY02000021">
    <property type="protein sequence ID" value="SIT39148.1"/>
    <property type="molecule type" value="Genomic_DNA"/>
</dbReference>